<name>A0A0K0E645_STRER</name>
<dbReference type="InterPro" id="IPR036407">
    <property type="entry name" value="DM_DNA-bd_sf"/>
</dbReference>
<sequence>MSEMEIEAQLINNDDIAIEASVVVDSALLTSDIDSAIAEDTGIANETVQNPSIAIDNFPEHPSEIRSRNSKICPRKNSGKKSGNSRILFCRKCEGHNKQVTLRGHASYCPYNKCTCKTCAHVMSMRANAIIRRYRARAHETGLVLKPVQFKNGNTRLRVFPRFINDADCLPIPTERSITETQIRFQEAVAGSSDTLPKYVLLSDNPETRNADQINVIQTNNPERKHVMQIVSAMKKDYSKGNSRPESKKSSTQSPKNSNVSRCSSDDSFIVVEGIDMTPKGKRGGYKGRKETPKDIKDKNDIYSENKNENVFDMELSISDDEYIPNNSLPKIENSLMIENTTQQPPPDPQNTVSVVERGNSIYNQENITSQQKFTTDCNKNINLSVISIQQNESSNKNVQTSDCNNYQNIGINPSTTSINDYNLLMNMMSNHGNNNYQCQQTSTNIDFSLQQQQLLTILQNNGLIPSHGGSYKQVTNTSSGNVHSNEGIENQRNVICQNSVINQPSIQVDFPLDYEPNHQQIMPSNISNSIILSTLSSNNTNYQLPINNSSLQSNNNFSTIGNMSSTDDFLRSYLLQQHQQQIPNPSSLKVCKTLCLTSEGQALFEQPKFRKFLCMVSELEKSMI</sequence>
<dbReference type="Gene3D" id="4.10.1040.10">
    <property type="entry name" value="DM DNA-binding domain"/>
    <property type="match status" value="1"/>
</dbReference>
<evidence type="ECO:0000259" key="7">
    <source>
        <dbReference type="PROSITE" id="PS50809"/>
    </source>
</evidence>
<proteinExistence type="predicted"/>
<evidence type="ECO:0000256" key="1">
    <source>
        <dbReference type="ARBA" id="ARBA00022723"/>
    </source>
</evidence>
<feature type="compositionally biased region" description="Polar residues" evidence="6">
    <location>
        <begin position="250"/>
        <end position="265"/>
    </location>
</feature>
<dbReference type="GO" id="GO:0046872">
    <property type="term" value="F:metal ion binding"/>
    <property type="evidence" value="ECO:0007669"/>
    <property type="project" value="UniProtKB-KW"/>
</dbReference>
<dbReference type="GO" id="GO:0006355">
    <property type="term" value="P:regulation of DNA-templated transcription"/>
    <property type="evidence" value="ECO:0007669"/>
    <property type="project" value="InterPro"/>
</dbReference>
<dbReference type="PROSITE" id="PS40000">
    <property type="entry name" value="DM_1"/>
    <property type="match status" value="1"/>
</dbReference>
<evidence type="ECO:0000256" key="4">
    <source>
        <dbReference type="ARBA" id="ARBA00023242"/>
    </source>
</evidence>
<evidence type="ECO:0000256" key="2">
    <source>
        <dbReference type="ARBA" id="ARBA00022833"/>
    </source>
</evidence>
<keyword evidence="1 5" id="KW-0479">Metal-binding</keyword>
<evidence type="ECO:0000313" key="8">
    <source>
        <dbReference type="WBParaSite" id="SSTP_0000497600.1"/>
    </source>
</evidence>
<comment type="subcellular location">
    <subcellularLocation>
        <location evidence="5">Nucleus</location>
    </subcellularLocation>
</comment>
<dbReference type="WBParaSite" id="SSTP_0000497600.1">
    <property type="protein sequence ID" value="SSTP_0000497600.1"/>
    <property type="gene ID" value="SSTP_0000497600"/>
</dbReference>
<protein>
    <submittedName>
        <fullName evidence="8">DM domain-containing protein</fullName>
    </submittedName>
</protein>
<dbReference type="InterPro" id="IPR001275">
    <property type="entry name" value="DM_DNA-bd"/>
</dbReference>
<dbReference type="AlphaFoldDB" id="A0A0K0E645"/>
<dbReference type="STRING" id="6248.A0A0K0E645"/>
<keyword evidence="3 5" id="KW-0238">DNA-binding</keyword>
<dbReference type="GO" id="GO:0043565">
    <property type="term" value="F:sequence-specific DNA binding"/>
    <property type="evidence" value="ECO:0007669"/>
    <property type="project" value="InterPro"/>
</dbReference>
<dbReference type="SMART" id="SM00301">
    <property type="entry name" value="DM"/>
    <property type="match status" value="1"/>
</dbReference>
<accession>A0A0K0E645</accession>
<dbReference type="SUPFAM" id="SSF82927">
    <property type="entry name" value="Cysteine-rich DNA binding domain, (DM domain)"/>
    <property type="match status" value="1"/>
</dbReference>
<feature type="DNA-binding region" description="DM" evidence="5">
    <location>
        <begin position="90"/>
        <end position="133"/>
    </location>
</feature>
<organism evidence="8">
    <name type="scientific">Strongyloides stercoralis</name>
    <name type="common">Threadworm</name>
    <dbReference type="NCBI Taxonomy" id="6248"/>
    <lineage>
        <taxon>Eukaryota</taxon>
        <taxon>Metazoa</taxon>
        <taxon>Ecdysozoa</taxon>
        <taxon>Nematoda</taxon>
        <taxon>Chromadorea</taxon>
        <taxon>Rhabditida</taxon>
        <taxon>Tylenchina</taxon>
        <taxon>Panagrolaimomorpha</taxon>
        <taxon>Strongyloidoidea</taxon>
        <taxon>Strongyloididae</taxon>
        <taxon>Strongyloides</taxon>
    </lineage>
</organism>
<keyword evidence="4 5" id="KW-0539">Nucleus</keyword>
<dbReference type="GO" id="GO:0005634">
    <property type="term" value="C:nucleus"/>
    <property type="evidence" value="ECO:0007669"/>
    <property type="project" value="UniProtKB-SubCell"/>
</dbReference>
<evidence type="ECO:0000256" key="6">
    <source>
        <dbReference type="SAM" id="MobiDB-lite"/>
    </source>
</evidence>
<dbReference type="PROSITE" id="PS50809">
    <property type="entry name" value="DM_2"/>
    <property type="match status" value="1"/>
</dbReference>
<feature type="domain" description="DM" evidence="7">
    <location>
        <begin position="90"/>
        <end position="133"/>
    </location>
</feature>
<evidence type="ECO:0000256" key="3">
    <source>
        <dbReference type="ARBA" id="ARBA00023125"/>
    </source>
</evidence>
<dbReference type="Pfam" id="PF00751">
    <property type="entry name" value="DM"/>
    <property type="match status" value="1"/>
</dbReference>
<reference evidence="8" key="1">
    <citation type="submission" date="2015-08" db="UniProtKB">
        <authorList>
            <consortium name="WormBaseParasite"/>
        </authorList>
    </citation>
    <scope>IDENTIFICATION</scope>
</reference>
<keyword evidence="2 5" id="KW-0862">Zinc</keyword>
<feature type="compositionally biased region" description="Basic and acidic residues" evidence="6">
    <location>
        <begin position="236"/>
        <end position="249"/>
    </location>
</feature>
<evidence type="ECO:0000256" key="5">
    <source>
        <dbReference type="PROSITE-ProRule" id="PRU00070"/>
    </source>
</evidence>
<feature type="region of interest" description="Disordered" evidence="6">
    <location>
        <begin position="236"/>
        <end position="265"/>
    </location>
</feature>